<dbReference type="CDD" id="cd00009">
    <property type="entry name" value="AAA"/>
    <property type="match status" value="1"/>
</dbReference>
<keyword evidence="3" id="KW-0067">ATP-binding</keyword>
<reference evidence="5" key="1">
    <citation type="submission" date="2023-02" db="EMBL/GenBank/DDBJ databases">
        <title>Actinomadura rubrobrunea NBRC 14622.</title>
        <authorList>
            <person name="Ichikawa N."/>
            <person name="Sato H."/>
            <person name="Tonouchi N."/>
        </authorList>
    </citation>
    <scope>NUCLEOTIDE SEQUENCE</scope>
    <source>
        <strain evidence="5">NBRC 14622</strain>
    </source>
</reference>
<dbReference type="InterPro" id="IPR000523">
    <property type="entry name" value="Mg_chelatse_chII-like_cat_dom"/>
</dbReference>
<name>A0A9W6PT73_9ACTN</name>
<evidence type="ECO:0000313" key="5">
    <source>
        <dbReference type="EMBL" id="GLW62608.1"/>
    </source>
</evidence>
<dbReference type="SUPFAM" id="SSF54211">
    <property type="entry name" value="Ribosomal protein S5 domain 2-like"/>
    <property type="match status" value="1"/>
</dbReference>
<dbReference type="PANTHER" id="PTHR32039">
    <property type="entry name" value="MAGNESIUM-CHELATASE SUBUNIT CHLI"/>
    <property type="match status" value="1"/>
</dbReference>
<evidence type="ECO:0000256" key="1">
    <source>
        <dbReference type="ARBA" id="ARBA00006354"/>
    </source>
</evidence>
<dbReference type="GO" id="GO:0003677">
    <property type="term" value="F:DNA binding"/>
    <property type="evidence" value="ECO:0007669"/>
    <property type="project" value="InterPro"/>
</dbReference>
<keyword evidence="6" id="KW-1185">Reference proteome</keyword>
<sequence length="520" mass="55362">MTLARTRSVSLVGVDGFVIDVEAAITSGVPGLHLVGLPDAALNEARDRVRAAVFNSGEDWPNRHVTVSLFPASLPKRGSTFDLAIAVALLAAAESVPPRSCAELVMIGELGLDGRVRAIPGVLPAALAAANAGCRTVVVPHANAAEAELVPDLRVIAVRSLRGLLCMLRDEPPPIEEEEDDEELPVRAAPEGLALGGRAARPGLDLADVRGQAEARRALEISAAGGHHLYFCGPPGCGKTMLAERLPTLLPPLEPEAALEVTALHSVAGTLPPDQPLITRPPFYAPHHTATRSAMVGGGSGRTLQPGAVSLAHRGILFLDEAPEFHNGVLDALRQPLEEGVVRISRTEGTATFPARFTLVLAANPCPCAAAKQIDCSCAPGVRRKYQSKISGPLLDRIDLKLELVPASRAELRYDLEFAESSQVVAERVQEARERTRKRLADTPWRSNAEIPGPELRRRFTPAPEAMRAADEALQNGTLSARGLDRVLRVAWTIADLAGRDQPSEDDVGGALALWTVRRS</sequence>
<dbReference type="Pfam" id="PF13541">
    <property type="entry name" value="ChlI"/>
    <property type="match status" value="1"/>
</dbReference>
<dbReference type="Pfam" id="PF01078">
    <property type="entry name" value="Mg_chelatase"/>
    <property type="match status" value="1"/>
</dbReference>
<dbReference type="AlphaFoldDB" id="A0A9W6PT73"/>
<dbReference type="InterPro" id="IPR027417">
    <property type="entry name" value="P-loop_NTPase"/>
</dbReference>
<feature type="domain" description="MCM C-terminal AAA(+) ATPase" evidence="4">
    <location>
        <begin position="302"/>
        <end position="365"/>
    </location>
</feature>
<accession>A0A9W6PT73</accession>
<dbReference type="GO" id="GO:0005524">
    <property type="term" value="F:ATP binding"/>
    <property type="evidence" value="ECO:0007669"/>
    <property type="project" value="UniProtKB-KW"/>
</dbReference>
<dbReference type="InterPro" id="IPR045006">
    <property type="entry name" value="CHLI-like"/>
</dbReference>
<evidence type="ECO:0000259" key="4">
    <source>
        <dbReference type="PROSITE" id="PS50051"/>
    </source>
</evidence>
<dbReference type="RefSeq" id="WP_067915138.1">
    <property type="nucleotide sequence ID" value="NZ_BSRZ01000001.1"/>
</dbReference>
<evidence type="ECO:0000256" key="3">
    <source>
        <dbReference type="ARBA" id="ARBA00022840"/>
    </source>
</evidence>
<dbReference type="SUPFAM" id="SSF52540">
    <property type="entry name" value="P-loop containing nucleoside triphosphate hydrolases"/>
    <property type="match status" value="1"/>
</dbReference>
<dbReference type="Gene3D" id="3.40.50.300">
    <property type="entry name" value="P-loop containing nucleotide triphosphate hydrolases"/>
    <property type="match status" value="1"/>
</dbReference>
<dbReference type="Proteomes" id="UP001165124">
    <property type="component" value="Unassembled WGS sequence"/>
</dbReference>
<comment type="caution">
    <text evidence="5">The sequence shown here is derived from an EMBL/GenBank/DDBJ whole genome shotgun (WGS) entry which is preliminary data.</text>
</comment>
<dbReference type="SMART" id="SM00382">
    <property type="entry name" value="AAA"/>
    <property type="match status" value="1"/>
</dbReference>
<dbReference type="InterPro" id="IPR020568">
    <property type="entry name" value="Ribosomal_Su5_D2-typ_SF"/>
</dbReference>
<dbReference type="InterPro" id="IPR004482">
    <property type="entry name" value="Mg_chelat-rel"/>
</dbReference>
<comment type="similarity">
    <text evidence="1">Belongs to the Mg-chelatase subunits D/I family. ComM subfamily.</text>
</comment>
<dbReference type="InterPro" id="IPR003593">
    <property type="entry name" value="AAA+_ATPase"/>
</dbReference>
<dbReference type="InterPro" id="IPR014721">
    <property type="entry name" value="Ribsml_uS5_D2-typ_fold_subgr"/>
</dbReference>
<dbReference type="EMBL" id="BSRZ01000001">
    <property type="protein sequence ID" value="GLW62608.1"/>
    <property type="molecule type" value="Genomic_DNA"/>
</dbReference>
<dbReference type="Pfam" id="PF13335">
    <property type="entry name" value="Mg_chelatase_C"/>
    <property type="match status" value="1"/>
</dbReference>
<dbReference type="InterPro" id="IPR025158">
    <property type="entry name" value="Mg_chelat-rel_C"/>
</dbReference>
<evidence type="ECO:0000256" key="2">
    <source>
        <dbReference type="ARBA" id="ARBA00022741"/>
    </source>
</evidence>
<protein>
    <recommendedName>
        <fullName evidence="4">MCM C-terminal AAA(+) ATPase domain-containing protein</fullName>
    </recommendedName>
</protein>
<dbReference type="PANTHER" id="PTHR32039:SF7">
    <property type="entry name" value="COMPETENCE PROTEIN COMM"/>
    <property type="match status" value="1"/>
</dbReference>
<keyword evidence="2" id="KW-0547">Nucleotide-binding</keyword>
<dbReference type="PROSITE" id="PS50051">
    <property type="entry name" value="MCM_2"/>
    <property type="match status" value="1"/>
</dbReference>
<evidence type="ECO:0000313" key="6">
    <source>
        <dbReference type="Proteomes" id="UP001165124"/>
    </source>
</evidence>
<organism evidence="5 6">
    <name type="scientific">Actinomadura rubrobrunea</name>
    <dbReference type="NCBI Taxonomy" id="115335"/>
    <lineage>
        <taxon>Bacteria</taxon>
        <taxon>Bacillati</taxon>
        <taxon>Actinomycetota</taxon>
        <taxon>Actinomycetes</taxon>
        <taxon>Streptosporangiales</taxon>
        <taxon>Thermomonosporaceae</taxon>
        <taxon>Actinomadura</taxon>
    </lineage>
</organism>
<dbReference type="Gene3D" id="3.30.230.10">
    <property type="match status" value="1"/>
</dbReference>
<gene>
    <name evidence="5" type="ORF">Arub01_08520</name>
</gene>
<proteinExistence type="inferred from homology"/>
<dbReference type="NCBIfam" id="TIGR00368">
    <property type="entry name" value="YifB family Mg chelatase-like AAA ATPase"/>
    <property type="match status" value="1"/>
</dbReference>
<dbReference type="InterPro" id="IPR001208">
    <property type="entry name" value="MCM_dom"/>
</dbReference>